<feature type="domain" description="Protein kinase" evidence="5">
    <location>
        <begin position="269"/>
        <end position="573"/>
    </location>
</feature>
<dbReference type="EC" id="2.7.7.7" evidence="6"/>
<dbReference type="GO" id="GO:0004674">
    <property type="term" value="F:protein serine/threonine kinase activity"/>
    <property type="evidence" value="ECO:0007669"/>
    <property type="project" value="UniProtKB-EC"/>
</dbReference>
<dbReference type="EMBL" id="GL983052">
    <property type="protein sequence ID" value="EGR34718.1"/>
    <property type="molecule type" value="Genomic_DNA"/>
</dbReference>
<dbReference type="GO" id="GO:0003924">
    <property type="term" value="F:GTPase activity"/>
    <property type="evidence" value="ECO:0007669"/>
    <property type="project" value="InterPro"/>
</dbReference>
<dbReference type="Pfam" id="PF00069">
    <property type="entry name" value="Pkinase"/>
    <property type="match status" value="1"/>
</dbReference>
<evidence type="ECO:0000313" key="6">
    <source>
        <dbReference type="EMBL" id="EGR34718.1"/>
    </source>
</evidence>
<dbReference type="OrthoDB" id="1103805at2759"/>
<keyword evidence="7" id="KW-1185">Reference proteome</keyword>
<evidence type="ECO:0000256" key="2">
    <source>
        <dbReference type="ARBA" id="ARBA00022741"/>
    </source>
</evidence>
<keyword evidence="4" id="KW-0067">ATP-binding</keyword>
<dbReference type="InterPro" id="IPR008271">
    <property type="entry name" value="Ser/Thr_kinase_AS"/>
</dbReference>
<dbReference type="InterPro" id="IPR027417">
    <property type="entry name" value="P-loop_NTPase"/>
</dbReference>
<protein>
    <submittedName>
        <fullName evidence="6">Protein kinase domain protein</fullName>
        <ecNumber evidence="6">2.7.11.1</ecNumber>
        <ecNumber evidence="6">2.7.7.7</ecNumber>
    </submittedName>
</protein>
<dbReference type="GO" id="GO:0003887">
    <property type="term" value="F:DNA-directed DNA polymerase activity"/>
    <property type="evidence" value="ECO:0007669"/>
    <property type="project" value="UniProtKB-EC"/>
</dbReference>
<keyword evidence="3 6" id="KW-0418">Kinase</keyword>
<dbReference type="GeneID" id="14910916"/>
<dbReference type="Gene3D" id="1.10.510.10">
    <property type="entry name" value="Transferase(Phosphotransferase) domain 1"/>
    <property type="match status" value="1"/>
</dbReference>
<dbReference type="CDD" id="cd00180">
    <property type="entry name" value="PKc"/>
    <property type="match status" value="1"/>
</dbReference>
<dbReference type="InterPro" id="IPR051681">
    <property type="entry name" value="Ser/Thr_Kinases-Pseudokinases"/>
</dbReference>
<dbReference type="SMART" id="SM00175">
    <property type="entry name" value="RAB"/>
    <property type="match status" value="1"/>
</dbReference>
<name>G0QJ89_ICHMU</name>
<evidence type="ECO:0000256" key="3">
    <source>
        <dbReference type="ARBA" id="ARBA00022777"/>
    </source>
</evidence>
<evidence type="ECO:0000313" key="7">
    <source>
        <dbReference type="Proteomes" id="UP000008983"/>
    </source>
</evidence>
<dbReference type="GO" id="GO:0005525">
    <property type="term" value="F:GTP binding"/>
    <property type="evidence" value="ECO:0007669"/>
    <property type="project" value="InterPro"/>
</dbReference>
<proteinExistence type="predicted"/>
<keyword evidence="1 6" id="KW-0808">Transferase</keyword>
<sequence length="573" mass="67145">MGFLCFDYNPKSSFDFKDSKFRKSLNEISVLVIGDNQVGKGFLMSSLIRLGQSLGPGQEKFRYQNKIISFQRLSKSDPEYFRLNDNYLNEADVVLVCVDLSNKSTIENCQENFFEIILSYITKNTEKEFRCIVVGCKSDLLINQQEEESIQQQCRNLRIPYISVSSLKNKRVTDLLNQIQDFKNININKDTVQDQISIIQTQSIRSQQPQSQQQKPTQHNRALNQVNLAPILQPDEESKIDTQLMKQGSHVLQNTQRYIRIIPHEKMYVKNRLQLDKGNFGIVYKIMYENEYCALKICKIEMNDDSALNRFQIIFSEAENMQKFMLIKNMRIMPLKGMSFQVDMQRQNVLIGYWMPLCKCSLKKLIKDNFNDISIAQKIFWSLQLIESLEIFNEYKIQHMDLKPQNILLDLNDDIIVSDLSMSKVYEEIQTEAFNMLGTTAKYAHPAAIINHELSPRFDIYSFGCILLELFTGKQPWGSIKREELKEIYQQILSEPEKMNTLVYHKENYPNTIRYIEGKFQPIQDIINMCCVQIFIKQKKDEITIENIKKKFLQLQETLKININNSINNQEQI</sequence>
<dbReference type="Pfam" id="PF00071">
    <property type="entry name" value="Ras"/>
    <property type="match status" value="1"/>
</dbReference>
<dbReference type="eggNOG" id="KOG0594">
    <property type="taxonomic scope" value="Eukaryota"/>
</dbReference>
<dbReference type="InterPro" id="IPR000719">
    <property type="entry name" value="Prot_kinase_dom"/>
</dbReference>
<dbReference type="OMA" id="ENYPNDM"/>
<gene>
    <name evidence="6" type="ORF">IMG5_003210</name>
</gene>
<evidence type="ECO:0000256" key="4">
    <source>
        <dbReference type="ARBA" id="ARBA00022840"/>
    </source>
</evidence>
<dbReference type="SUPFAM" id="SSF56112">
    <property type="entry name" value="Protein kinase-like (PK-like)"/>
    <property type="match status" value="1"/>
</dbReference>
<keyword evidence="2" id="KW-0547">Nucleotide-binding</keyword>
<dbReference type="PROSITE" id="PS00108">
    <property type="entry name" value="PROTEIN_KINASE_ST"/>
    <property type="match status" value="1"/>
</dbReference>
<dbReference type="Gene3D" id="3.40.50.300">
    <property type="entry name" value="P-loop containing nucleotide triphosphate hydrolases"/>
    <property type="match status" value="1"/>
</dbReference>
<reference evidence="6 7" key="1">
    <citation type="submission" date="2011-07" db="EMBL/GenBank/DDBJ databases">
        <authorList>
            <person name="Coyne R."/>
            <person name="Brami D."/>
            <person name="Johnson J."/>
            <person name="Hostetler J."/>
            <person name="Hannick L."/>
            <person name="Clark T."/>
            <person name="Cassidy-Hanley D."/>
            <person name="Inman J."/>
        </authorList>
    </citation>
    <scope>NUCLEOTIDE SEQUENCE [LARGE SCALE GENOMIC DNA]</scope>
    <source>
        <strain evidence="6 7">G5</strain>
    </source>
</reference>
<dbReference type="InParanoid" id="G0QJ89"/>
<dbReference type="EC" id="2.7.11.1" evidence="6"/>
<evidence type="ECO:0000256" key="1">
    <source>
        <dbReference type="ARBA" id="ARBA00022679"/>
    </source>
</evidence>
<dbReference type="PANTHER" id="PTHR44329:SF288">
    <property type="entry name" value="MITOGEN-ACTIVATED PROTEIN KINASE KINASE KINASE 20"/>
    <property type="match status" value="1"/>
</dbReference>
<dbReference type="InterPro" id="IPR011009">
    <property type="entry name" value="Kinase-like_dom_sf"/>
</dbReference>
<dbReference type="AlphaFoldDB" id="G0QJ89"/>
<dbReference type="SMART" id="SM00220">
    <property type="entry name" value="S_TKc"/>
    <property type="match status" value="1"/>
</dbReference>
<dbReference type="CDD" id="cd00882">
    <property type="entry name" value="Ras_like_GTPase"/>
    <property type="match status" value="1"/>
</dbReference>
<dbReference type="STRING" id="857967.G0QJ89"/>
<dbReference type="SUPFAM" id="SSF52540">
    <property type="entry name" value="P-loop containing nucleoside triphosphate hydrolases"/>
    <property type="match status" value="1"/>
</dbReference>
<evidence type="ECO:0000259" key="5">
    <source>
        <dbReference type="PROSITE" id="PS50011"/>
    </source>
</evidence>
<dbReference type="PANTHER" id="PTHR44329">
    <property type="entry name" value="SERINE/THREONINE-PROTEIN KINASE TNNI3K-RELATED"/>
    <property type="match status" value="1"/>
</dbReference>
<dbReference type="PROSITE" id="PS50011">
    <property type="entry name" value="PROTEIN_KINASE_DOM"/>
    <property type="match status" value="1"/>
</dbReference>
<organism evidence="6 7">
    <name type="scientific">Ichthyophthirius multifiliis</name>
    <name type="common">White spot disease agent</name>
    <name type="synonym">Ich</name>
    <dbReference type="NCBI Taxonomy" id="5932"/>
    <lineage>
        <taxon>Eukaryota</taxon>
        <taxon>Sar</taxon>
        <taxon>Alveolata</taxon>
        <taxon>Ciliophora</taxon>
        <taxon>Intramacronucleata</taxon>
        <taxon>Oligohymenophorea</taxon>
        <taxon>Hymenostomatida</taxon>
        <taxon>Ophryoglenina</taxon>
        <taxon>Ichthyophthirius</taxon>
    </lineage>
</organism>
<keyword evidence="6" id="KW-0548">Nucleotidyltransferase</keyword>
<accession>G0QJ89</accession>
<dbReference type="InterPro" id="IPR001806">
    <property type="entry name" value="Small_GTPase"/>
</dbReference>
<dbReference type="RefSeq" id="XP_004040022.1">
    <property type="nucleotide sequence ID" value="XM_004039974.1"/>
</dbReference>
<dbReference type="Proteomes" id="UP000008983">
    <property type="component" value="Unassembled WGS sequence"/>
</dbReference>
<dbReference type="GO" id="GO:0005524">
    <property type="term" value="F:ATP binding"/>
    <property type="evidence" value="ECO:0007669"/>
    <property type="project" value="UniProtKB-KW"/>
</dbReference>
<dbReference type="PROSITE" id="PS51419">
    <property type="entry name" value="RAB"/>
    <property type="match status" value="1"/>
</dbReference>